<dbReference type="Proteomes" id="UP001157125">
    <property type="component" value="Unassembled WGS sequence"/>
</dbReference>
<accession>A0ABQ6IEH3</accession>
<feature type="transmembrane region" description="Helical" evidence="1">
    <location>
        <begin position="38"/>
        <end position="57"/>
    </location>
</feature>
<sequence>MSPLSWQRLTIVALVVLVLAWLFSASLGSSGTTPPHVPWTAVVFNLVAAACALWFGWQVRRFLIGKKPDLSALRAARTVVFGQACAYAGAVLTGAYGGYALGLLDDWSHGPRREVIISALIAAGAALLLVIAGLVAEHWCKHSDEDDDRGEATPA</sequence>
<dbReference type="RefSeq" id="WP_284327796.1">
    <property type="nucleotide sequence ID" value="NZ_BSUN01000001.1"/>
</dbReference>
<protein>
    <recommendedName>
        <fullName evidence="4">DUF3180 domain-containing protein</fullName>
    </recommendedName>
</protein>
<evidence type="ECO:0008006" key="4">
    <source>
        <dbReference type="Google" id="ProtNLM"/>
    </source>
</evidence>
<evidence type="ECO:0000256" key="1">
    <source>
        <dbReference type="SAM" id="Phobius"/>
    </source>
</evidence>
<evidence type="ECO:0000313" key="2">
    <source>
        <dbReference type="EMBL" id="GMA35163.1"/>
    </source>
</evidence>
<comment type="caution">
    <text evidence="2">The sequence shown here is derived from an EMBL/GenBank/DDBJ whole genome shotgun (WGS) entry which is preliminary data.</text>
</comment>
<proteinExistence type="predicted"/>
<gene>
    <name evidence="2" type="ORF">GCM10025876_13670</name>
</gene>
<dbReference type="InterPro" id="IPR021517">
    <property type="entry name" value="DUF3180"/>
</dbReference>
<reference evidence="3" key="1">
    <citation type="journal article" date="2019" name="Int. J. Syst. Evol. Microbiol.">
        <title>The Global Catalogue of Microorganisms (GCM) 10K type strain sequencing project: providing services to taxonomists for standard genome sequencing and annotation.</title>
        <authorList>
            <consortium name="The Broad Institute Genomics Platform"/>
            <consortium name="The Broad Institute Genome Sequencing Center for Infectious Disease"/>
            <person name="Wu L."/>
            <person name="Ma J."/>
        </authorList>
    </citation>
    <scope>NUCLEOTIDE SEQUENCE [LARGE SCALE GENOMIC DNA]</scope>
    <source>
        <strain evidence="3">NBRC 112299</strain>
    </source>
</reference>
<dbReference type="Pfam" id="PF11377">
    <property type="entry name" value="DUF3180"/>
    <property type="match status" value="1"/>
</dbReference>
<keyword evidence="3" id="KW-1185">Reference proteome</keyword>
<feature type="transmembrane region" description="Helical" evidence="1">
    <location>
        <begin position="115"/>
        <end position="136"/>
    </location>
</feature>
<feature type="transmembrane region" description="Helical" evidence="1">
    <location>
        <begin position="78"/>
        <end position="103"/>
    </location>
</feature>
<organism evidence="2 3">
    <name type="scientific">Demequina litorisediminis</name>
    <dbReference type="NCBI Taxonomy" id="1849022"/>
    <lineage>
        <taxon>Bacteria</taxon>
        <taxon>Bacillati</taxon>
        <taxon>Actinomycetota</taxon>
        <taxon>Actinomycetes</taxon>
        <taxon>Micrococcales</taxon>
        <taxon>Demequinaceae</taxon>
        <taxon>Demequina</taxon>
    </lineage>
</organism>
<keyword evidence="1" id="KW-0472">Membrane</keyword>
<dbReference type="EMBL" id="BSUN01000001">
    <property type="protein sequence ID" value="GMA35163.1"/>
    <property type="molecule type" value="Genomic_DNA"/>
</dbReference>
<keyword evidence="1" id="KW-0812">Transmembrane</keyword>
<name>A0ABQ6IEH3_9MICO</name>
<evidence type="ECO:0000313" key="3">
    <source>
        <dbReference type="Proteomes" id="UP001157125"/>
    </source>
</evidence>
<keyword evidence="1" id="KW-1133">Transmembrane helix</keyword>